<protein>
    <submittedName>
        <fullName evidence="1">Uncharacterized protein</fullName>
    </submittedName>
</protein>
<evidence type="ECO:0000313" key="1">
    <source>
        <dbReference type="EMBL" id="ANT39972.1"/>
    </source>
</evidence>
<sequence length="98" mass="10912">MGLFGTKNAKTITDTEFSWKDNKIKITDTYVESSGLINFVRVPKKHIETVTYEIKTGKVAMSVDINLIGKGVVLGTIAVGIDLKEEVQDWLLKNLDLI</sequence>
<gene>
    <name evidence="1" type="ORF">BMBtpLA2_12</name>
</gene>
<name>A0A1B1P788_9CAUD</name>
<accession>A0A1B1P788</accession>
<evidence type="ECO:0000313" key="2">
    <source>
        <dbReference type="Proteomes" id="UP000221937"/>
    </source>
</evidence>
<reference evidence="1 2" key="1">
    <citation type="submission" date="2016-05" db="EMBL/GenBank/DDBJ databases">
        <title>Undiscovered low abundance phages are ubiquitous in bacterial genomes.</title>
        <authorList>
            <person name="Dong Z."/>
            <person name="Liu H."/>
            <person name="Zheng J."/>
            <person name="Peng D."/>
        </authorList>
    </citation>
    <scope>NUCLEOTIDE SEQUENCE [LARGE SCALE GENOMIC DNA]</scope>
</reference>
<dbReference type="EMBL" id="KX190833">
    <property type="protein sequence ID" value="ANT39972.1"/>
    <property type="molecule type" value="Genomic_DNA"/>
</dbReference>
<dbReference type="Proteomes" id="UP000221937">
    <property type="component" value="Segment"/>
</dbReference>
<keyword evidence="2" id="KW-1185">Reference proteome</keyword>
<proteinExistence type="predicted"/>
<organism evidence="1 2">
    <name type="scientific">Bacillus phage vB_BtS_BMBtp14</name>
    <dbReference type="NCBI Taxonomy" id="1868826"/>
    <lineage>
        <taxon>Viruses</taxon>
        <taxon>Duplodnaviria</taxon>
        <taxon>Heunggongvirae</taxon>
        <taxon>Uroviricota</taxon>
        <taxon>Caudoviricetes</taxon>
        <taxon>Skryabinvirinae</taxon>
        <taxon>Bembunaquatrovirus</taxon>
        <taxon>Bembunaquatrovirus BMBtp14</taxon>
    </lineage>
</organism>